<protein>
    <submittedName>
        <fullName evidence="9">Vitamin K-dependent gamma-carboxylase-like protein</fullName>
    </submittedName>
</protein>
<feature type="domain" description="HTTM-like" evidence="8">
    <location>
        <begin position="6"/>
        <end position="265"/>
    </location>
</feature>
<dbReference type="RefSeq" id="WP_120199819.1">
    <property type="nucleotide sequence ID" value="NZ_RAQJ01000001.1"/>
</dbReference>
<evidence type="ECO:0000256" key="5">
    <source>
        <dbReference type="ARBA" id="ARBA00023157"/>
    </source>
</evidence>
<gene>
    <name evidence="9" type="ORF">BXY80_0705</name>
</gene>
<feature type="transmembrane region" description="Helical" evidence="7">
    <location>
        <begin position="111"/>
        <end position="130"/>
    </location>
</feature>
<dbReference type="EMBL" id="RAQJ01000001">
    <property type="protein sequence ID" value="RKE98614.1"/>
    <property type="molecule type" value="Genomic_DNA"/>
</dbReference>
<keyword evidence="4 7" id="KW-0472">Membrane</keyword>
<evidence type="ECO:0000256" key="4">
    <source>
        <dbReference type="ARBA" id="ARBA00023136"/>
    </source>
</evidence>
<proteinExistence type="predicted"/>
<feature type="transmembrane region" description="Helical" evidence="7">
    <location>
        <begin position="151"/>
        <end position="170"/>
    </location>
</feature>
<dbReference type="InterPro" id="IPR011020">
    <property type="entry name" value="HTTM-like"/>
</dbReference>
<dbReference type="PANTHER" id="PTHR12639:SF7">
    <property type="entry name" value="HTTM DOMAIN-CONTAINING PROTEIN"/>
    <property type="match status" value="1"/>
</dbReference>
<feature type="transmembrane region" description="Helical" evidence="7">
    <location>
        <begin position="15"/>
        <end position="38"/>
    </location>
</feature>
<dbReference type="Proteomes" id="UP000284892">
    <property type="component" value="Unassembled WGS sequence"/>
</dbReference>
<dbReference type="InterPro" id="IPR053934">
    <property type="entry name" value="HTTM_dom"/>
</dbReference>
<feature type="transmembrane region" description="Helical" evidence="7">
    <location>
        <begin position="287"/>
        <end position="307"/>
    </location>
</feature>
<evidence type="ECO:0000256" key="2">
    <source>
        <dbReference type="ARBA" id="ARBA00022692"/>
    </source>
</evidence>
<evidence type="ECO:0000256" key="6">
    <source>
        <dbReference type="ARBA" id="ARBA00023239"/>
    </source>
</evidence>
<evidence type="ECO:0000256" key="3">
    <source>
        <dbReference type="ARBA" id="ARBA00022989"/>
    </source>
</evidence>
<keyword evidence="3 7" id="KW-1133">Transmembrane helix</keyword>
<evidence type="ECO:0000259" key="8">
    <source>
        <dbReference type="SMART" id="SM00752"/>
    </source>
</evidence>
<dbReference type="GO" id="GO:0019842">
    <property type="term" value="F:vitamin binding"/>
    <property type="evidence" value="ECO:0007669"/>
    <property type="project" value="TreeGrafter"/>
</dbReference>
<feature type="transmembrane region" description="Helical" evidence="7">
    <location>
        <begin position="66"/>
        <end position="85"/>
    </location>
</feature>
<keyword evidence="5" id="KW-1015">Disulfide bond</keyword>
<dbReference type="OrthoDB" id="341137at2"/>
<keyword evidence="2 7" id="KW-0812">Transmembrane</keyword>
<name>A0A420DWK8_9FLAO</name>
<dbReference type="InterPro" id="IPR053935">
    <property type="entry name" value="VKGC_lumenal_dom"/>
</dbReference>
<dbReference type="AlphaFoldDB" id="A0A420DWK8"/>
<dbReference type="Pfam" id="PF22777">
    <property type="entry name" value="VKGC_lumenal_dom"/>
    <property type="match status" value="1"/>
</dbReference>
<evidence type="ECO:0000313" key="10">
    <source>
        <dbReference type="Proteomes" id="UP000284892"/>
    </source>
</evidence>
<dbReference type="SMART" id="SM00752">
    <property type="entry name" value="HTTM"/>
    <property type="match status" value="1"/>
</dbReference>
<dbReference type="PANTHER" id="PTHR12639">
    <property type="entry name" value="VITAMIN K-DEPENDENT GAMMA-CARBOXYLASE"/>
    <property type="match status" value="1"/>
</dbReference>
<accession>A0A420DWK8</accession>
<keyword evidence="10" id="KW-1185">Reference proteome</keyword>
<reference evidence="9 10" key="1">
    <citation type="submission" date="2018-09" db="EMBL/GenBank/DDBJ databases">
        <title>Genomic Encyclopedia of Archaeal and Bacterial Type Strains, Phase II (KMG-II): from individual species to whole genera.</title>
        <authorList>
            <person name="Goeker M."/>
        </authorList>
    </citation>
    <scope>NUCLEOTIDE SEQUENCE [LARGE SCALE GENOMIC DNA]</scope>
    <source>
        <strain evidence="9 10">DSM 26283</strain>
    </source>
</reference>
<evidence type="ECO:0000256" key="1">
    <source>
        <dbReference type="ARBA" id="ARBA00004127"/>
    </source>
</evidence>
<evidence type="ECO:0000256" key="7">
    <source>
        <dbReference type="SAM" id="Phobius"/>
    </source>
</evidence>
<comment type="caution">
    <text evidence="9">The sequence shown here is derived from an EMBL/GenBank/DDBJ whole genome shotgun (WGS) entry which is preliminary data.</text>
</comment>
<feature type="transmembrane region" description="Helical" evidence="7">
    <location>
        <begin position="200"/>
        <end position="222"/>
    </location>
</feature>
<dbReference type="InterPro" id="IPR007782">
    <property type="entry name" value="VKG_COase"/>
</dbReference>
<dbReference type="GO" id="GO:0012505">
    <property type="term" value="C:endomembrane system"/>
    <property type="evidence" value="ECO:0007669"/>
    <property type="project" value="UniProtKB-SubCell"/>
</dbReference>
<comment type="subcellular location">
    <subcellularLocation>
        <location evidence="1">Endomembrane system</location>
        <topology evidence="1">Multi-pass membrane protein</topology>
    </subcellularLocation>
</comment>
<dbReference type="GO" id="GO:0008488">
    <property type="term" value="F:gamma-glutamyl carboxylase activity"/>
    <property type="evidence" value="ECO:0007669"/>
    <property type="project" value="InterPro"/>
</dbReference>
<organism evidence="9 10">
    <name type="scientific">Ichthyenterobacterium magnum</name>
    <dbReference type="NCBI Taxonomy" id="1230530"/>
    <lineage>
        <taxon>Bacteria</taxon>
        <taxon>Pseudomonadati</taxon>
        <taxon>Bacteroidota</taxon>
        <taxon>Flavobacteriia</taxon>
        <taxon>Flavobacteriales</taxon>
        <taxon>Flavobacteriaceae</taxon>
        <taxon>Ichthyenterobacterium</taxon>
    </lineage>
</organism>
<feature type="transmembrane region" description="Helical" evidence="7">
    <location>
        <begin position="234"/>
        <end position="261"/>
    </location>
</feature>
<dbReference type="Pfam" id="PF05090">
    <property type="entry name" value="HTTM"/>
    <property type="match status" value="1"/>
</dbReference>
<keyword evidence="6" id="KW-0456">Lyase</keyword>
<evidence type="ECO:0000313" key="9">
    <source>
        <dbReference type="EMBL" id="RKE98614.1"/>
    </source>
</evidence>
<sequence>MYNFLFKHIDNSSLIVFRIIFGLLIFLESVGAIFTGWIKRTLIEPEFTFSFIGFEWLQPLPENWMYAYYAVMGVFGLFVMVGYKYRWSMFAFTLMWSCTYFMQKSSYNNHYYLLMLLSALMIFQPANKYLSVDSKSKPSIISYSMPQWSRYIFILQMFIVYTYASVAKLYPDWLNVSVPELLMKSKQHYLLVGELLQQKWMHYFVAYGGILFDGLIIPLLLWKPTRKLAFIASIFFHLFNSIIFQVGIFPYLSLAFALFFFNPKTIQKLFLKKKPYYNQSEIITPKYSSFFVALFFIYFAVQIILPLRHHFIKDNVLWTEEGHRLSWRMMLRSKSGFAQYKVIDKASGTIIPINLNDYLTKKQQRGATTKPDVIWQFAQHLKKKYAENGVDIQVFVNCNISINGKPRKTLINPEIDIANVEWSVFKHNDWILPSKQD</sequence>